<sequence>MTKFEEIRARTADRKARGANQRYPEHAGRVRAGAVRVTLPVLRSECPMQGDLVAECSTCAGPNEARRTYFCDHESNADGRCTRGNPLSGLWTCATCDYHPDAPRAKEAAIIPTNIPRAGDPGCGIVVGVYKWAALAEVQIRAVRESCGPVPVLISNDDPRIHADLERICARYPSVELSTNPERIGHGGGDIAAFHKGAKWGRERGLEYVCKLSQRFIPTAPFWLQDAAKALALADLATAARKCDHPRWPIRTEIVLMRVKEWTAPAALEFYRPRPFYFERAAGYDAETLVAELIREHLGGAYWPWELVPVAREQSGAFLWHHSSTPDQYRQFAQRFGVTLPDDFTCAGWEADFAAGLYKHG</sequence>
<reference evidence="2 3" key="1">
    <citation type="submission" date="2019-05" db="EMBL/GenBank/DDBJ databases">
        <authorList>
            <consortium name="Science for Life Laboratories"/>
        </authorList>
    </citation>
    <scope>NUCLEOTIDE SEQUENCE [LARGE SCALE GENOMIC DNA]</scope>
    <source>
        <strain evidence="2">Soil9</strain>
    </source>
</reference>
<dbReference type="KEGG" id="gms:SOIL9_48910"/>
<dbReference type="Proteomes" id="UP000464178">
    <property type="component" value="Chromosome"/>
</dbReference>
<protein>
    <submittedName>
        <fullName evidence="2">Uncharacterized protein</fullName>
    </submittedName>
</protein>
<dbReference type="EMBL" id="LR593886">
    <property type="protein sequence ID" value="VTR92823.1"/>
    <property type="molecule type" value="Genomic_DNA"/>
</dbReference>
<name>A0A6P2CV93_9BACT</name>
<dbReference type="RefSeq" id="WP_162667635.1">
    <property type="nucleotide sequence ID" value="NZ_LR593886.1"/>
</dbReference>
<dbReference type="AlphaFoldDB" id="A0A6P2CV93"/>
<proteinExistence type="predicted"/>
<feature type="region of interest" description="Disordered" evidence="1">
    <location>
        <begin position="1"/>
        <end position="23"/>
    </location>
</feature>
<gene>
    <name evidence="2" type="ORF">SOIL9_48910</name>
</gene>
<feature type="compositionally biased region" description="Basic and acidic residues" evidence="1">
    <location>
        <begin position="1"/>
        <end position="16"/>
    </location>
</feature>
<evidence type="ECO:0000313" key="3">
    <source>
        <dbReference type="Proteomes" id="UP000464178"/>
    </source>
</evidence>
<accession>A0A6P2CV93</accession>
<evidence type="ECO:0000313" key="2">
    <source>
        <dbReference type="EMBL" id="VTR92823.1"/>
    </source>
</evidence>
<evidence type="ECO:0000256" key="1">
    <source>
        <dbReference type="SAM" id="MobiDB-lite"/>
    </source>
</evidence>
<organism evidence="2 3">
    <name type="scientific">Gemmata massiliana</name>
    <dbReference type="NCBI Taxonomy" id="1210884"/>
    <lineage>
        <taxon>Bacteria</taxon>
        <taxon>Pseudomonadati</taxon>
        <taxon>Planctomycetota</taxon>
        <taxon>Planctomycetia</taxon>
        <taxon>Gemmatales</taxon>
        <taxon>Gemmataceae</taxon>
        <taxon>Gemmata</taxon>
    </lineage>
</organism>
<keyword evidence="3" id="KW-1185">Reference proteome</keyword>